<reference evidence="3" key="1">
    <citation type="submission" date="2019-02" db="EMBL/GenBank/DDBJ databases">
        <authorList>
            <person name="Gruber-Vodicka R. H."/>
            <person name="Seah K. B. B."/>
        </authorList>
    </citation>
    <scope>NUCLEOTIDE SEQUENCE</scope>
    <source>
        <strain evidence="3">BECK_BZ106</strain>
    </source>
</reference>
<evidence type="ECO:0000259" key="2">
    <source>
        <dbReference type="PROSITE" id="PS51740"/>
    </source>
</evidence>
<dbReference type="PROSITE" id="PS51740">
    <property type="entry name" value="SPOVT_ABRB"/>
    <property type="match status" value="1"/>
</dbReference>
<dbReference type="SMART" id="SM00966">
    <property type="entry name" value="SpoVT_AbrB"/>
    <property type="match status" value="1"/>
</dbReference>
<accession>A0A450SLA0</accession>
<sequence>MLMATLSNEYRLALPAAIREELGLKTGQKFSVIAKGGVIELAPLPSIQSARGILKGANPDNYRDRGDRVE</sequence>
<dbReference type="Pfam" id="PF04014">
    <property type="entry name" value="MazE_antitoxin"/>
    <property type="match status" value="1"/>
</dbReference>
<dbReference type="InterPro" id="IPR037914">
    <property type="entry name" value="SpoVT-AbrB_sf"/>
</dbReference>
<dbReference type="NCBIfam" id="TIGR01439">
    <property type="entry name" value="lp_hng_hel_AbrB"/>
    <property type="match status" value="1"/>
</dbReference>
<dbReference type="InterPro" id="IPR007159">
    <property type="entry name" value="SpoVT-AbrB_dom"/>
</dbReference>
<dbReference type="EMBL" id="CAADFD010000018">
    <property type="protein sequence ID" value="VFJ54390.1"/>
    <property type="molecule type" value="Genomic_DNA"/>
</dbReference>
<gene>
    <name evidence="3" type="ORF">BECKFW1821B_GA0114236_10189</name>
</gene>
<evidence type="ECO:0000256" key="1">
    <source>
        <dbReference type="PROSITE-ProRule" id="PRU01076"/>
    </source>
</evidence>
<dbReference type="SUPFAM" id="SSF89447">
    <property type="entry name" value="AbrB/MazE/MraZ-like"/>
    <property type="match status" value="1"/>
</dbReference>
<protein>
    <submittedName>
        <fullName evidence="3">Looped-hinge helix DNA binding domain-containing protein, AbrB family</fullName>
    </submittedName>
</protein>
<evidence type="ECO:0000313" key="3">
    <source>
        <dbReference type="EMBL" id="VFJ54390.1"/>
    </source>
</evidence>
<keyword evidence="1" id="KW-0238">DNA-binding</keyword>
<name>A0A450SLA0_9GAMM</name>
<dbReference type="AlphaFoldDB" id="A0A450SLA0"/>
<dbReference type="Gene3D" id="2.10.260.10">
    <property type="match status" value="1"/>
</dbReference>
<feature type="domain" description="SpoVT-AbrB" evidence="2">
    <location>
        <begin position="1"/>
        <end position="46"/>
    </location>
</feature>
<organism evidence="3">
    <name type="scientific">Candidatus Kentrum sp. FW</name>
    <dbReference type="NCBI Taxonomy" id="2126338"/>
    <lineage>
        <taxon>Bacteria</taxon>
        <taxon>Pseudomonadati</taxon>
        <taxon>Pseudomonadota</taxon>
        <taxon>Gammaproteobacteria</taxon>
        <taxon>Candidatus Kentrum</taxon>
    </lineage>
</organism>
<proteinExistence type="predicted"/>
<dbReference type="GO" id="GO:0003677">
    <property type="term" value="F:DNA binding"/>
    <property type="evidence" value="ECO:0007669"/>
    <property type="project" value="UniProtKB-UniRule"/>
</dbReference>